<accession>A0A6M2YT26</accession>
<dbReference type="EMBL" id="MN103533">
    <property type="protein sequence ID" value="QEA10850.1"/>
    <property type="molecule type" value="Genomic_DNA"/>
</dbReference>
<keyword evidence="2" id="KW-1185">Reference proteome</keyword>
<protein>
    <submittedName>
        <fullName evidence="1">Uncharacterized protein</fullName>
    </submittedName>
</protein>
<dbReference type="KEGG" id="vg:63911518"/>
<proteinExistence type="predicted"/>
<dbReference type="RefSeq" id="YP_010050783.1">
    <property type="nucleotide sequence ID" value="NC_054433.1"/>
</dbReference>
<evidence type="ECO:0000313" key="1">
    <source>
        <dbReference type="EMBL" id="QEA10850.1"/>
    </source>
</evidence>
<reference evidence="1 2" key="1">
    <citation type="journal article" date="2020" name="PLoS ONE">
        <title>Weirdo19ES is a novel singleton mycobacteriophage that selects for glycolipid deficient phage-resistant M. smegmatis mutants.</title>
        <authorList>
            <person name="Suarez C.A."/>
            <person name="Franceschelli J.J."/>
            <person name="Tasselli S.E."/>
            <person name="Morbidoni H.R."/>
        </authorList>
    </citation>
    <scope>NUCLEOTIDE SEQUENCE [LARGE SCALE GENOMIC DNA]</scope>
</reference>
<dbReference type="Proteomes" id="UP000501191">
    <property type="component" value="Segment"/>
</dbReference>
<dbReference type="GeneID" id="63911518"/>
<evidence type="ECO:0000313" key="2">
    <source>
        <dbReference type="Proteomes" id="UP000501191"/>
    </source>
</evidence>
<name>A0A6M2YT26_9CAUD</name>
<sequence>MTRRFTICTDPETHMLGGRSWELDVVVHANVRAMRAAARRHDGQASMAGGTLACFQIARRPHRRGYGYLGVVRFAAEHIEAQIVIHEAVHAGVALALKLAPSAPNAERMVLAPHADGPAPVDNEERIAYATTELALALLVTLGLGDDTPPDKPTDEKPPQ</sequence>
<organism evidence="1 2">
    <name type="scientific">Mycobacterium phage Weirdo19</name>
    <dbReference type="NCBI Taxonomy" id="2601610"/>
    <lineage>
        <taxon>Viruses</taxon>
        <taxon>Duplodnaviria</taxon>
        <taxon>Heunggongvirae</taxon>
        <taxon>Uroviricota</taxon>
        <taxon>Caudoviricetes</taxon>
        <taxon>Rosariovirus</taxon>
        <taxon>Rosariovirus Weirdo19ES</taxon>
    </lineage>
</organism>